<dbReference type="SUPFAM" id="SSF52058">
    <property type="entry name" value="L domain-like"/>
    <property type="match status" value="1"/>
</dbReference>
<dbReference type="InterPro" id="IPR032675">
    <property type="entry name" value="LRR_dom_sf"/>
</dbReference>
<keyword evidence="4" id="KW-1185">Reference proteome</keyword>
<protein>
    <submittedName>
        <fullName evidence="3">Putative internalin-J</fullName>
    </submittedName>
</protein>
<accession>C3J9P5</accession>
<evidence type="ECO:0000256" key="1">
    <source>
        <dbReference type="ARBA" id="ARBA00022614"/>
    </source>
</evidence>
<dbReference type="InterPro" id="IPR052574">
    <property type="entry name" value="CDIRP"/>
</dbReference>
<dbReference type="GeneID" id="93365123"/>
<sequence>MKTSFTFGMQRGIFSLLFTALFLGFSGLSMQSFAQGVITIKTKKAKGDKMNLRVIALGDFTVSGTEANPNPYGEGWATYTLTDPTITIKGKVQEINFIAVKATSITLEDCSDLVKLDCRQNELTEIALKNTNNLRELYCVENALTALDLSNQTQLNTLDCSMNFIKTLSLKNCPLLTLLTCYENQLQTLDLTDCPNLENIICSLNQISELKLGKVDQLTSLSATVNHLRGDAMKRVMEALPDRTGAATPGLFGAYAGWDKNEQNQCTTEDVAIAKKKNWEVNQHDGEDWIPYPGVPTSLEAMGQKAPVLYVTPSNKVLCINNATPDTYVRLYSTEGELMAHGRTDANGASRLHIESLATGVYIVSIGGRTHKLLIQ</sequence>
<dbReference type="Proteomes" id="UP000004295">
    <property type="component" value="Unassembled WGS sequence"/>
</dbReference>
<dbReference type="RefSeq" id="WP_004333114.1">
    <property type="nucleotide sequence ID" value="NZ_ACNN01000014.1"/>
</dbReference>
<evidence type="ECO:0000313" key="4">
    <source>
        <dbReference type="Proteomes" id="UP000004295"/>
    </source>
</evidence>
<organism evidence="3 4">
    <name type="scientific">Porphyromonas endodontalis (strain ATCC 35406 / DSM 24491 / JCM 8526 / CCUG 16442 / BCRC 14492 / NCTC 13058 / HG 370)</name>
    <name type="common">Bacteroides endodontalis</name>
    <dbReference type="NCBI Taxonomy" id="553175"/>
    <lineage>
        <taxon>Bacteria</taxon>
        <taxon>Pseudomonadati</taxon>
        <taxon>Bacteroidota</taxon>
        <taxon>Bacteroidia</taxon>
        <taxon>Bacteroidales</taxon>
        <taxon>Porphyromonadaceae</taxon>
        <taxon>Porphyromonas</taxon>
    </lineage>
</organism>
<evidence type="ECO:0000313" key="3">
    <source>
        <dbReference type="EMBL" id="EEN83123.1"/>
    </source>
</evidence>
<dbReference type="PANTHER" id="PTHR47566:SF1">
    <property type="entry name" value="PROTEIN NUD1"/>
    <property type="match status" value="1"/>
</dbReference>
<keyword evidence="2" id="KW-0677">Repeat</keyword>
<reference evidence="3 4" key="1">
    <citation type="submission" date="2009-04" db="EMBL/GenBank/DDBJ databases">
        <authorList>
            <person name="Sebastian Y."/>
            <person name="Madupu R."/>
            <person name="Durkin A.S."/>
            <person name="Torralba M."/>
            <person name="Methe B."/>
            <person name="Sutton G.G."/>
            <person name="Strausberg R.L."/>
            <person name="Nelson K.E."/>
        </authorList>
    </citation>
    <scope>NUCLEOTIDE SEQUENCE [LARGE SCALE GENOMIC DNA]</scope>
    <source>
        <strain evidence="4">ATCC 35406 / BCRC 14492 / JCM 8526 / NCTC 13058 / HG 370</strain>
    </source>
</reference>
<dbReference type="Gene3D" id="3.80.10.10">
    <property type="entry name" value="Ribonuclease Inhibitor"/>
    <property type="match status" value="1"/>
</dbReference>
<comment type="caution">
    <text evidence="3">The sequence shown here is derived from an EMBL/GenBank/DDBJ whole genome shotgun (WGS) entry which is preliminary data.</text>
</comment>
<dbReference type="PANTHER" id="PTHR47566">
    <property type="match status" value="1"/>
</dbReference>
<dbReference type="STRING" id="553175.POREN0001_0795"/>
<keyword evidence="1" id="KW-0433">Leucine-rich repeat</keyword>
<evidence type="ECO:0000256" key="2">
    <source>
        <dbReference type="ARBA" id="ARBA00022737"/>
    </source>
</evidence>
<dbReference type="GO" id="GO:0035591">
    <property type="term" value="F:signaling adaptor activity"/>
    <property type="evidence" value="ECO:0007669"/>
    <property type="project" value="TreeGrafter"/>
</dbReference>
<dbReference type="EMBL" id="ACNN01000014">
    <property type="protein sequence ID" value="EEN83123.1"/>
    <property type="molecule type" value="Genomic_DNA"/>
</dbReference>
<name>C3J9P5_POREA</name>
<proteinExistence type="predicted"/>
<dbReference type="AlphaFoldDB" id="C3J9P5"/>
<dbReference type="eggNOG" id="COG4886">
    <property type="taxonomic scope" value="Bacteria"/>
</dbReference>
<gene>
    <name evidence="3" type="ORF">POREN0001_0795</name>
</gene>